<reference evidence="3" key="1">
    <citation type="submission" date="2021-01" db="UniProtKB">
        <authorList>
            <consortium name="EnsemblPlants"/>
        </authorList>
    </citation>
    <scope>IDENTIFICATION</scope>
</reference>
<dbReference type="InterPro" id="IPR011333">
    <property type="entry name" value="SKP1/BTB/POZ_sf"/>
</dbReference>
<evidence type="ECO:0000259" key="2">
    <source>
        <dbReference type="SMART" id="SM00225"/>
    </source>
</evidence>
<dbReference type="PANTHER" id="PTHR11145:SF8">
    <property type="entry name" value="RE57120P"/>
    <property type="match status" value="1"/>
</dbReference>
<dbReference type="Gramene" id="Kaladp0042s0189.1.v1.1">
    <property type="protein sequence ID" value="Kaladp0042s0189.1.v1.1.CDS.1"/>
    <property type="gene ID" value="Kaladp0042s0189.v1.1"/>
</dbReference>
<accession>A0A7N0ZVS8</accession>
<protein>
    <recommendedName>
        <fullName evidence="2">BTB domain-containing protein</fullName>
    </recommendedName>
</protein>
<dbReference type="InterPro" id="IPR000210">
    <property type="entry name" value="BTB/POZ_dom"/>
</dbReference>
<name>A0A7N0ZVS8_KALFE</name>
<dbReference type="Gene3D" id="3.30.710.10">
    <property type="entry name" value="Potassium Channel Kv1.1, Chain A"/>
    <property type="match status" value="1"/>
</dbReference>
<evidence type="ECO:0000313" key="4">
    <source>
        <dbReference type="Proteomes" id="UP000594263"/>
    </source>
</evidence>
<dbReference type="SUPFAM" id="SSF54695">
    <property type="entry name" value="POZ domain"/>
    <property type="match status" value="1"/>
</dbReference>
<dbReference type="AlphaFoldDB" id="A0A7N0ZVS8"/>
<sequence length="136" mass="14969">MTSESPPPATSERVRLNVGGKLFETTVSTLRSGGPDSLLSVLSSRISDDSSPIFIDRDPDIFSILLSLLRSHHLPSTARRFSNQELAEEALYYGIEARLKSALSPPPFNGIDASVVATVIKYFLEKSYNIHNYSKP</sequence>
<evidence type="ECO:0000256" key="1">
    <source>
        <dbReference type="ARBA" id="ARBA00004906"/>
    </source>
</evidence>
<dbReference type="Proteomes" id="UP000594263">
    <property type="component" value="Unplaced"/>
</dbReference>
<keyword evidence="4" id="KW-1185">Reference proteome</keyword>
<comment type="pathway">
    <text evidence="1">Protein modification; protein ubiquitination.</text>
</comment>
<proteinExistence type="predicted"/>
<dbReference type="InterPro" id="IPR045068">
    <property type="entry name" value="BACURD1-3"/>
</dbReference>
<evidence type="ECO:0000313" key="3">
    <source>
        <dbReference type="EnsemblPlants" id="Kaladp0042s0189.1.v1.1.CDS.1"/>
    </source>
</evidence>
<dbReference type="SMART" id="SM00225">
    <property type="entry name" value="BTB"/>
    <property type="match status" value="1"/>
</dbReference>
<organism evidence="3 4">
    <name type="scientific">Kalanchoe fedtschenkoi</name>
    <name type="common">Lavender scallops</name>
    <name type="synonym">South American air plant</name>
    <dbReference type="NCBI Taxonomy" id="63787"/>
    <lineage>
        <taxon>Eukaryota</taxon>
        <taxon>Viridiplantae</taxon>
        <taxon>Streptophyta</taxon>
        <taxon>Embryophyta</taxon>
        <taxon>Tracheophyta</taxon>
        <taxon>Spermatophyta</taxon>
        <taxon>Magnoliopsida</taxon>
        <taxon>eudicotyledons</taxon>
        <taxon>Gunneridae</taxon>
        <taxon>Pentapetalae</taxon>
        <taxon>Saxifragales</taxon>
        <taxon>Crassulaceae</taxon>
        <taxon>Kalanchoe</taxon>
    </lineage>
</organism>
<dbReference type="GO" id="GO:0051260">
    <property type="term" value="P:protein homooligomerization"/>
    <property type="evidence" value="ECO:0007669"/>
    <property type="project" value="InterPro"/>
</dbReference>
<dbReference type="InterPro" id="IPR003131">
    <property type="entry name" value="T1-type_BTB"/>
</dbReference>
<feature type="domain" description="BTB" evidence="2">
    <location>
        <begin position="12"/>
        <end position="111"/>
    </location>
</feature>
<dbReference type="Pfam" id="PF02214">
    <property type="entry name" value="BTB_2"/>
    <property type="match status" value="1"/>
</dbReference>
<dbReference type="OMA" id="NAGHESM"/>
<dbReference type="EnsemblPlants" id="Kaladp0042s0189.1.v1.1">
    <property type="protein sequence ID" value="Kaladp0042s0189.1.v1.1.CDS.1"/>
    <property type="gene ID" value="Kaladp0042s0189.v1.1"/>
</dbReference>
<dbReference type="PANTHER" id="PTHR11145">
    <property type="entry name" value="BTB/POZ DOMAIN-CONTAINING ADAPTER FOR CUL3-MEDIATED RHOA DEGRADATION PROTEIN FAMILY MEMBER"/>
    <property type="match status" value="1"/>
</dbReference>